<evidence type="ECO:0000256" key="1">
    <source>
        <dbReference type="ARBA" id="ARBA00022658"/>
    </source>
</evidence>
<dbReference type="PANTHER" id="PTHR45982">
    <property type="entry name" value="REGULATOR OF CHROMOSOME CONDENSATION"/>
    <property type="match status" value="1"/>
</dbReference>
<dbReference type="STRING" id="765915.A0A1Y2I4C5"/>
<dbReference type="SUPFAM" id="SSF50985">
    <property type="entry name" value="RCC1/BLIP-II"/>
    <property type="match status" value="1"/>
</dbReference>
<name>A0A1Y2I4C5_9FUNG</name>
<feature type="region of interest" description="Disordered" evidence="4">
    <location>
        <begin position="1"/>
        <end position="53"/>
    </location>
</feature>
<accession>A0A1Y2I4C5</accession>
<dbReference type="InterPro" id="IPR051553">
    <property type="entry name" value="Ran_GTPase-activating"/>
</dbReference>
<dbReference type="OrthoDB" id="61110at2759"/>
<comment type="caution">
    <text evidence="6">The sequence shown here is derived from an EMBL/GenBank/DDBJ whole genome shotgun (WGS) entry which is preliminary data.</text>
</comment>
<organism evidence="6 7">
    <name type="scientific">Catenaria anguillulae PL171</name>
    <dbReference type="NCBI Taxonomy" id="765915"/>
    <lineage>
        <taxon>Eukaryota</taxon>
        <taxon>Fungi</taxon>
        <taxon>Fungi incertae sedis</taxon>
        <taxon>Blastocladiomycota</taxon>
        <taxon>Blastocladiomycetes</taxon>
        <taxon>Blastocladiales</taxon>
        <taxon>Catenariaceae</taxon>
        <taxon>Catenaria</taxon>
    </lineage>
</organism>
<feature type="repeat" description="RCC1" evidence="3">
    <location>
        <begin position="244"/>
        <end position="309"/>
    </location>
</feature>
<dbReference type="PRINTS" id="PR00633">
    <property type="entry name" value="RCCNDNSATION"/>
</dbReference>
<evidence type="ECO:0000313" key="6">
    <source>
        <dbReference type="EMBL" id="ORZ41730.1"/>
    </source>
</evidence>
<dbReference type="InterPro" id="IPR000408">
    <property type="entry name" value="Reg_chr_condens"/>
</dbReference>
<dbReference type="GO" id="GO:0005737">
    <property type="term" value="C:cytoplasm"/>
    <property type="evidence" value="ECO:0007669"/>
    <property type="project" value="TreeGrafter"/>
</dbReference>
<reference evidence="6 7" key="1">
    <citation type="submission" date="2016-07" db="EMBL/GenBank/DDBJ databases">
        <title>Pervasive Adenine N6-methylation of Active Genes in Fungi.</title>
        <authorList>
            <consortium name="DOE Joint Genome Institute"/>
            <person name="Mondo S.J."/>
            <person name="Dannebaum R.O."/>
            <person name="Kuo R.C."/>
            <person name="Labutti K."/>
            <person name="Haridas S."/>
            <person name="Kuo A."/>
            <person name="Salamov A."/>
            <person name="Ahrendt S.R."/>
            <person name="Lipzen A."/>
            <person name="Sullivan W."/>
            <person name="Andreopoulos W.B."/>
            <person name="Clum A."/>
            <person name="Lindquist E."/>
            <person name="Daum C."/>
            <person name="Ramamoorthy G.K."/>
            <person name="Gryganskyi A."/>
            <person name="Culley D."/>
            <person name="Magnuson J.K."/>
            <person name="James T.Y."/>
            <person name="O'Malley M.A."/>
            <person name="Stajich J.E."/>
            <person name="Spatafora J.W."/>
            <person name="Visel A."/>
            <person name="Grigoriev I.V."/>
        </authorList>
    </citation>
    <scope>NUCLEOTIDE SEQUENCE [LARGE SCALE GENOMIC DNA]</scope>
    <source>
        <strain evidence="6 7">PL171</strain>
    </source>
</reference>
<dbReference type="EMBL" id="MCFL01000001">
    <property type="protein sequence ID" value="ORZ41730.1"/>
    <property type="molecule type" value="Genomic_DNA"/>
</dbReference>
<dbReference type="InterPro" id="IPR009091">
    <property type="entry name" value="RCC1/BLIP-II"/>
</dbReference>
<dbReference type="PROSITE" id="PS00626">
    <property type="entry name" value="RCC1_2"/>
    <property type="match status" value="2"/>
</dbReference>
<proteinExistence type="predicted"/>
<keyword evidence="1" id="KW-0344">Guanine-nucleotide releasing factor</keyword>
<sequence length="374" mass="39435">MDTDPVAPLAAAAAKPAPAPGAHLHKKRGTTLPKVKDADLPLPTRPQRPGNVLVMGNGDCGQLGLGEDVKSRFKYSFVKALKDLPIVALAAVYSWGCNDEGALETSNLGFTSDVRNARVPTLLSGPVFSRYRFVDVAAGNNHALALSSEGKVYAWGNVEQGQCGFKTHRPISALNPRGLKFGRGVKITAIACGGDHSLAIDADGDVWAFGLNNFGQCGKHPSVLKKAVAAAGGDHYSVVVLEDGSVATFGKAADAQLGERFFATVIAPTGAEARQEVPPHVYRPAQVPKLAGIHKVSAGANHVFALDKDHVAWRWGFNEMGQLGTGASANDEDATDDVREPLAMDMSKSRSEVLDVACGAQHSVILVYTPPKDE</sequence>
<dbReference type="Gene3D" id="2.130.10.30">
    <property type="entry name" value="Regulator of chromosome condensation 1/beta-lactamase-inhibitor protein II"/>
    <property type="match status" value="1"/>
</dbReference>
<evidence type="ECO:0000259" key="5">
    <source>
        <dbReference type="Pfam" id="PF25390"/>
    </source>
</evidence>
<evidence type="ECO:0000256" key="2">
    <source>
        <dbReference type="ARBA" id="ARBA00022737"/>
    </source>
</evidence>
<feature type="repeat" description="RCC1" evidence="3">
    <location>
        <begin position="310"/>
        <end position="369"/>
    </location>
</feature>
<feature type="domain" description="RCC1-like" evidence="5">
    <location>
        <begin position="91"/>
        <end position="365"/>
    </location>
</feature>
<evidence type="ECO:0000313" key="7">
    <source>
        <dbReference type="Proteomes" id="UP000193411"/>
    </source>
</evidence>
<dbReference type="Pfam" id="PF25390">
    <property type="entry name" value="WD40_RLD"/>
    <property type="match status" value="1"/>
</dbReference>
<evidence type="ECO:0000256" key="4">
    <source>
        <dbReference type="SAM" id="MobiDB-lite"/>
    </source>
</evidence>
<protein>
    <submittedName>
        <fullName evidence="6">Regulator of chromosome condensation 1/beta-lactamase-inhibitor protein II</fullName>
    </submittedName>
</protein>
<dbReference type="PROSITE" id="PS50012">
    <property type="entry name" value="RCC1_3"/>
    <property type="match status" value="5"/>
</dbReference>
<dbReference type="GO" id="GO:0005085">
    <property type="term" value="F:guanyl-nucleotide exchange factor activity"/>
    <property type="evidence" value="ECO:0007669"/>
    <property type="project" value="TreeGrafter"/>
</dbReference>
<dbReference type="Proteomes" id="UP000193411">
    <property type="component" value="Unassembled WGS sequence"/>
</dbReference>
<feature type="compositionally biased region" description="Low complexity" evidence="4">
    <location>
        <begin position="1"/>
        <end position="22"/>
    </location>
</feature>
<dbReference type="PANTHER" id="PTHR45982:SF1">
    <property type="entry name" value="REGULATOR OF CHROMOSOME CONDENSATION"/>
    <property type="match status" value="1"/>
</dbReference>
<gene>
    <name evidence="6" type="ORF">BCR44DRAFT_1423415</name>
</gene>
<feature type="repeat" description="RCC1" evidence="3">
    <location>
        <begin position="90"/>
        <end position="149"/>
    </location>
</feature>
<keyword evidence="7" id="KW-1185">Reference proteome</keyword>
<keyword evidence="2" id="KW-0677">Repeat</keyword>
<feature type="repeat" description="RCC1" evidence="3">
    <location>
        <begin position="204"/>
        <end position="243"/>
    </location>
</feature>
<dbReference type="AlphaFoldDB" id="A0A1Y2I4C5"/>
<feature type="repeat" description="RCC1" evidence="3">
    <location>
        <begin position="150"/>
        <end position="203"/>
    </location>
</feature>
<dbReference type="InterPro" id="IPR058923">
    <property type="entry name" value="RCC1-like_dom"/>
</dbReference>
<evidence type="ECO:0000256" key="3">
    <source>
        <dbReference type="PROSITE-ProRule" id="PRU00235"/>
    </source>
</evidence>